<gene>
    <name evidence="3" type="ORF">DSM109990_01824</name>
</gene>
<keyword evidence="4" id="KW-1185">Reference proteome</keyword>
<sequence length="85" mass="8670">MTRLTKTAALVAATFAVPSFVLADTVEVDANGDGLLSVAELQAVYPEITGEQFSVMDLNADGGLDAAEIQGAGESGMLPTAPVEE</sequence>
<protein>
    <recommendedName>
        <fullName evidence="2">EF-hand domain-containing protein</fullName>
    </recommendedName>
</protein>
<dbReference type="Proteomes" id="UP000831019">
    <property type="component" value="Chromosome"/>
</dbReference>
<feature type="domain" description="EF-hand" evidence="2">
    <location>
        <begin position="52"/>
        <end position="70"/>
    </location>
</feature>
<accession>A0ABY3ZJZ0</accession>
<dbReference type="SUPFAM" id="SSF47473">
    <property type="entry name" value="EF-hand"/>
    <property type="match status" value="1"/>
</dbReference>
<evidence type="ECO:0000313" key="3">
    <source>
        <dbReference type="EMBL" id="UOA15005.1"/>
    </source>
</evidence>
<dbReference type="InterPro" id="IPR011992">
    <property type="entry name" value="EF-hand-dom_pair"/>
</dbReference>
<feature type="chain" id="PRO_5045857451" description="EF-hand domain-containing protein" evidence="1">
    <location>
        <begin position="24"/>
        <end position="85"/>
    </location>
</feature>
<dbReference type="InterPro" id="IPR018247">
    <property type="entry name" value="EF_Hand_1_Ca_BS"/>
</dbReference>
<evidence type="ECO:0000259" key="2">
    <source>
        <dbReference type="Pfam" id="PF13202"/>
    </source>
</evidence>
<evidence type="ECO:0000256" key="1">
    <source>
        <dbReference type="SAM" id="SignalP"/>
    </source>
</evidence>
<evidence type="ECO:0000313" key="4">
    <source>
        <dbReference type="Proteomes" id="UP000831019"/>
    </source>
</evidence>
<dbReference type="Gene3D" id="1.10.238.10">
    <property type="entry name" value="EF-hand"/>
    <property type="match status" value="1"/>
</dbReference>
<feature type="domain" description="EF-hand" evidence="2">
    <location>
        <begin position="27"/>
        <end position="44"/>
    </location>
</feature>
<name>A0ABY3ZJZ0_9RHOB</name>
<proteinExistence type="predicted"/>
<dbReference type="Pfam" id="PF13202">
    <property type="entry name" value="EF-hand_5"/>
    <property type="match status" value="2"/>
</dbReference>
<dbReference type="EMBL" id="CP085144">
    <property type="protein sequence ID" value="UOA15005.1"/>
    <property type="molecule type" value="Genomic_DNA"/>
</dbReference>
<organism evidence="3 4">
    <name type="scientific">Sulfitobacter dubius</name>
    <dbReference type="NCBI Taxonomy" id="218673"/>
    <lineage>
        <taxon>Bacteria</taxon>
        <taxon>Pseudomonadati</taxon>
        <taxon>Pseudomonadota</taxon>
        <taxon>Alphaproteobacteria</taxon>
        <taxon>Rhodobacterales</taxon>
        <taxon>Roseobacteraceae</taxon>
        <taxon>Sulfitobacter</taxon>
    </lineage>
</organism>
<keyword evidence="1" id="KW-0732">Signal</keyword>
<dbReference type="InterPro" id="IPR002048">
    <property type="entry name" value="EF_hand_dom"/>
</dbReference>
<reference evidence="4" key="1">
    <citation type="journal article" date="2022" name="Microorganisms">
        <title>Beyond the ABCs#Discovery of Three New Plasmid Types in Rhodobacterales (RepQ, RepY, RepW).</title>
        <authorList>
            <person name="Freese H.M."/>
            <person name="Ringel V."/>
            <person name="Overmann J."/>
            <person name="Petersen J."/>
        </authorList>
    </citation>
    <scope>NUCLEOTIDE SEQUENCE [LARGE SCALE GENOMIC DNA]</scope>
    <source>
        <strain evidence="4">DSM 109990</strain>
    </source>
</reference>
<feature type="signal peptide" evidence="1">
    <location>
        <begin position="1"/>
        <end position="23"/>
    </location>
</feature>
<dbReference type="PROSITE" id="PS00018">
    <property type="entry name" value="EF_HAND_1"/>
    <property type="match status" value="1"/>
</dbReference>
<dbReference type="RefSeq" id="WP_093926068.1">
    <property type="nucleotide sequence ID" value="NZ_CP085144.1"/>
</dbReference>